<dbReference type="AlphaFoldDB" id="A0ABD0JDE5"/>
<dbReference type="InterPro" id="IPR003609">
    <property type="entry name" value="Pan_app"/>
</dbReference>
<organism evidence="3 4">
    <name type="scientific">Batillaria attramentaria</name>
    <dbReference type="NCBI Taxonomy" id="370345"/>
    <lineage>
        <taxon>Eukaryota</taxon>
        <taxon>Metazoa</taxon>
        <taxon>Spiralia</taxon>
        <taxon>Lophotrochozoa</taxon>
        <taxon>Mollusca</taxon>
        <taxon>Gastropoda</taxon>
        <taxon>Caenogastropoda</taxon>
        <taxon>Sorbeoconcha</taxon>
        <taxon>Cerithioidea</taxon>
        <taxon>Batillariidae</taxon>
        <taxon>Batillaria</taxon>
    </lineage>
</organism>
<name>A0ABD0JDE5_9CAEN</name>
<keyword evidence="1" id="KW-0732">Signal</keyword>
<comment type="caution">
    <text evidence="3">The sequence shown here is derived from an EMBL/GenBank/DDBJ whole genome shotgun (WGS) entry which is preliminary data.</text>
</comment>
<evidence type="ECO:0000256" key="1">
    <source>
        <dbReference type="SAM" id="SignalP"/>
    </source>
</evidence>
<dbReference type="Gene3D" id="3.50.4.10">
    <property type="entry name" value="Hepatocyte Growth Factor"/>
    <property type="match status" value="1"/>
</dbReference>
<dbReference type="Pfam" id="PF00024">
    <property type="entry name" value="PAN_1"/>
    <property type="match status" value="1"/>
</dbReference>
<evidence type="ECO:0000313" key="4">
    <source>
        <dbReference type="Proteomes" id="UP001519460"/>
    </source>
</evidence>
<evidence type="ECO:0000259" key="2">
    <source>
        <dbReference type="PROSITE" id="PS50948"/>
    </source>
</evidence>
<dbReference type="InterPro" id="IPR016186">
    <property type="entry name" value="C-type_lectin-like/link_sf"/>
</dbReference>
<reference evidence="3 4" key="1">
    <citation type="journal article" date="2023" name="Sci. Data">
        <title>Genome assembly of the Korean intertidal mud-creeper Batillaria attramentaria.</title>
        <authorList>
            <person name="Patra A.K."/>
            <person name="Ho P.T."/>
            <person name="Jun S."/>
            <person name="Lee S.J."/>
            <person name="Kim Y."/>
            <person name="Won Y.J."/>
        </authorList>
    </citation>
    <scope>NUCLEOTIDE SEQUENCE [LARGE SCALE GENOMIC DNA]</scope>
    <source>
        <strain evidence="3">Wonlab-2016</strain>
    </source>
</reference>
<protein>
    <recommendedName>
        <fullName evidence="2">Apple domain-containing protein</fullName>
    </recommendedName>
</protein>
<feature type="domain" description="Apple" evidence="2">
    <location>
        <begin position="26"/>
        <end position="107"/>
    </location>
</feature>
<sequence>MANRLSLSTFGLVVFQLSVLSVLGINNGSTWVRDVPYDDLISLDADNASFAVMTELQCARSCQGNTSCNSFFYNSVSKQCRLQRYVFVSAVNSTVNDTGSRYYRLMSVSCPREDGYVIDRLTSTCFRPVKTPMLNWNDAENACIAAGESLAVLDPIERLDFLYNFFKRNE</sequence>
<feature type="non-terminal residue" evidence="3">
    <location>
        <position position="170"/>
    </location>
</feature>
<dbReference type="Gene3D" id="3.10.100.10">
    <property type="entry name" value="Mannose-Binding Protein A, subunit A"/>
    <property type="match status" value="1"/>
</dbReference>
<dbReference type="Proteomes" id="UP001519460">
    <property type="component" value="Unassembled WGS sequence"/>
</dbReference>
<keyword evidence="4" id="KW-1185">Reference proteome</keyword>
<dbReference type="EMBL" id="JACVVK020000488">
    <property type="protein sequence ID" value="KAK7471555.1"/>
    <property type="molecule type" value="Genomic_DNA"/>
</dbReference>
<gene>
    <name evidence="3" type="ORF">BaRGS_00035783</name>
</gene>
<accession>A0ABD0JDE5</accession>
<dbReference type="SUPFAM" id="SSF57414">
    <property type="entry name" value="Hairpin loop containing domain-like"/>
    <property type="match status" value="1"/>
</dbReference>
<dbReference type="CDD" id="cd00037">
    <property type="entry name" value="CLECT"/>
    <property type="match status" value="1"/>
</dbReference>
<feature type="chain" id="PRO_5044761207" description="Apple domain-containing protein" evidence="1">
    <location>
        <begin position="25"/>
        <end position="170"/>
    </location>
</feature>
<proteinExistence type="predicted"/>
<dbReference type="InterPro" id="IPR016187">
    <property type="entry name" value="CTDL_fold"/>
</dbReference>
<evidence type="ECO:0000313" key="3">
    <source>
        <dbReference type="EMBL" id="KAK7471555.1"/>
    </source>
</evidence>
<feature type="signal peptide" evidence="1">
    <location>
        <begin position="1"/>
        <end position="24"/>
    </location>
</feature>
<dbReference type="SUPFAM" id="SSF56436">
    <property type="entry name" value="C-type lectin-like"/>
    <property type="match status" value="1"/>
</dbReference>
<dbReference type="PROSITE" id="PS50948">
    <property type="entry name" value="PAN"/>
    <property type="match status" value="1"/>
</dbReference>